<dbReference type="InterPro" id="IPR000873">
    <property type="entry name" value="AMP-dep_synth/lig_dom"/>
</dbReference>
<organism evidence="7 8">
    <name type="scientific">Gordonia jacobaea</name>
    <dbReference type="NCBI Taxonomy" id="122202"/>
    <lineage>
        <taxon>Bacteria</taxon>
        <taxon>Bacillati</taxon>
        <taxon>Actinomycetota</taxon>
        <taxon>Actinomycetes</taxon>
        <taxon>Mycobacteriales</taxon>
        <taxon>Gordoniaceae</taxon>
        <taxon>Gordonia</taxon>
    </lineage>
</organism>
<dbReference type="InterPro" id="IPR020845">
    <property type="entry name" value="AMP-binding_CS"/>
</dbReference>
<sequence>MTGTPKPDTLCTHFQRRVVDHADRVAIRTADGTTSLTWAQYGRRVREVAAGLAALGVTRGDTVGIMLTNRPEFHIVDAAAMHLGAVTFSVYNTNAAPQIAYLFHNAEPSVVITETQFLERVVEAGDGSAAVVVVDAPNGTAGVTTLAELIAAPAPADFDFDAAYQRVERSDVLTLIYTSGTTGNPKGVELTHANLLYQLEVITDVIGDLSDGRVISYLPDAHLINRWICQYAPMYFGITVTDLPDTKQLVGTLGQVHPTFFVAVPMLWYKIKGSIETTLDAEPGIKGALATWALAAGKKKAAATVGGRRLGLRDTIAAAIADKLVLSKLRAKLGMDSLVAAVSGAAPVDVAALEFMLALGIPVMEAWGMSETSAVTTVNPVARPRYGSVGTAIPGTEVTLASDGEVMVRGGGVMRGYRNDPERTGQTLDADGWVHTGDIGTLDADGFLTIVDRKKELIINSGGKNMSPSNIEGALTAASPLIGSVVAIGDNRPYVSALITLDPDAVAAFGQKAGIVDVRPEVLALHPTILGMIETAVAQANSRLSRVEHIRAWQVLPTYWAPGGDELTPTMKLKRSPIAKKYADEIDALYQR</sequence>
<feature type="domain" description="AMP-dependent synthetase/ligase" evidence="6">
    <location>
        <begin position="14"/>
        <end position="417"/>
    </location>
</feature>
<dbReference type="InterPro" id="IPR042099">
    <property type="entry name" value="ANL_N_sf"/>
</dbReference>
<evidence type="ECO:0000256" key="4">
    <source>
        <dbReference type="ARBA" id="ARBA00023098"/>
    </source>
</evidence>
<dbReference type="RefSeq" id="WP_049699323.1">
    <property type="nucleotide sequence ID" value="NZ_JAQDQF010000008.1"/>
</dbReference>
<dbReference type="PANTHER" id="PTHR43272">
    <property type="entry name" value="LONG-CHAIN-FATTY-ACID--COA LIGASE"/>
    <property type="match status" value="1"/>
</dbReference>
<comment type="similarity">
    <text evidence="1">Belongs to the ATP-dependent AMP-binding enzyme family.</text>
</comment>
<dbReference type="PROSITE" id="PS00455">
    <property type="entry name" value="AMP_BINDING"/>
    <property type="match status" value="1"/>
</dbReference>
<reference evidence="7 8" key="1">
    <citation type="submission" date="2015-05" db="EMBL/GenBank/DDBJ databases">
        <title>Draft genome sequence of the bacterium Gordonia jacobaea a new member of the Gordonia genus.</title>
        <authorList>
            <person name="Jimenez-Galisteo G."/>
            <person name="Dominguez A."/>
            <person name="Munoz E."/>
            <person name="Vinas M."/>
        </authorList>
    </citation>
    <scope>NUCLEOTIDE SEQUENCE [LARGE SCALE GENOMIC DNA]</scope>
    <source>
        <strain evidence="8">mv1</strain>
    </source>
</reference>
<gene>
    <name evidence="7" type="ORF">ABW18_12785</name>
</gene>
<proteinExistence type="inferred from homology"/>
<evidence type="ECO:0000259" key="6">
    <source>
        <dbReference type="Pfam" id="PF00501"/>
    </source>
</evidence>
<accession>A0ABR5IC26</accession>
<dbReference type="CDD" id="cd05907">
    <property type="entry name" value="VL_LC_FACS_like"/>
    <property type="match status" value="1"/>
</dbReference>
<dbReference type="EMBL" id="LDTZ01000017">
    <property type="protein sequence ID" value="KNA91152.1"/>
    <property type="molecule type" value="Genomic_DNA"/>
</dbReference>
<dbReference type="SUPFAM" id="SSF56801">
    <property type="entry name" value="Acetyl-CoA synthetase-like"/>
    <property type="match status" value="1"/>
</dbReference>
<evidence type="ECO:0000256" key="5">
    <source>
        <dbReference type="ARBA" id="ARBA00032875"/>
    </source>
</evidence>
<evidence type="ECO:0000256" key="1">
    <source>
        <dbReference type="ARBA" id="ARBA00006432"/>
    </source>
</evidence>
<keyword evidence="3" id="KW-0276">Fatty acid metabolism</keyword>
<evidence type="ECO:0000313" key="7">
    <source>
        <dbReference type="EMBL" id="KNA91152.1"/>
    </source>
</evidence>
<dbReference type="Gene3D" id="3.40.50.12780">
    <property type="entry name" value="N-terminal domain of ligase-like"/>
    <property type="match status" value="1"/>
</dbReference>
<evidence type="ECO:0000256" key="3">
    <source>
        <dbReference type="ARBA" id="ARBA00022832"/>
    </source>
</evidence>
<keyword evidence="4" id="KW-0443">Lipid metabolism</keyword>
<keyword evidence="2" id="KW-0436">Ligase</keyword>
<evidence type="ECO:0000256" key="2">
    <source>
        <dbReference type="ARBA" id="ARBA00022598"/>
    </source>
</evidence>
<protein>
    <recommendedName>
        <fullName evidence="5">Acyl-CoA synthetase</fullName>
    </recommendedName>
</protein>
<dbReference type="Proteomes" id="UP000037247">
    <property type="component" value="Unassembled WGS sequence"/>
</dbReference>
<comment type="caution">
    <text evidence="7">The sequence shown here is derived from an EMBL/GenBank/DDBJ whole genome shotgun (WGS) entry which is preliminary data.</text>
</comment>
<evidence type="ECO:0000313" key="8">
    <source>
        <dbReference type="Proteomes" id="UP000037247"/>
    </source>
</evidence>
<dbReference type="Pfam" id="PF00501">
    <property type="entry name" value="AMP-binding"/>
    <property type="match status" value="1"/>
</dbReference>
<name>A0ABR5IC26_9ACTN</name>
<dbReference type="PANTHER" id="PTHR43272:SF32">
    <property type="entry name" value="AMP-DEPENDENT SYNTHETASE_LIGASE DOMAIN-CONTAINING PROTEIN"/>
    <property type="match status" value="1"/>
</dbReference>
<dbReference type="Pfam" id="PF23562">
    <property type="entry name" value="AMP-binding_C_3"/>
    <property type="match status" value="1"/>
</dbReference>
<keyword evidence="8" id="KW-1185">Reference proteome</keyword>